<evidence type="ECO:0000313" key="2">
    <source>
        <dbReference type="EMBL" id="KAF2206813.1"/>
    </source>
</evidence>
<evidence type="ECO:0000256" key="1">
    <source>
        <dbReference type="SAM" id="SignalP"/>
    </source>
</evidence>
<dbReference type="AlphaFoldDB" id="A0A6A6F081"/>
<keyword evidence="3" id="KW-1185">Reference proteome</keyword>
<reference evidence="2" key="1">
    <citation type="journal article" date="2020" name="Stud. Mycol.">
        <title>101 Dothideomycetes genomes: a test case for predicting lifestyles and emergence of pathogens.</title>
        <authorList>
            <person name="Haridas S."/>
            <person name="Albert R."/>
            <person name="Binder M."/>
            <person name="Bloem J."/>
            <person name="Labutti K."/>
            <person name="Salamov A."/>
            <person name="Andreopoulos B."/>
            <person name="Baker S."/>
            <person name="Barry K."/>
            <person name="Bills G."/>
            <person name="Bluhm B."/>
            <person name="Cannon C."/>
            <person name="Castanera R."/>
            <person name="Culley D."/>
            <person name="Daum C."/>
            <person name="Ezra D."/>
            <person name="Gonzalez J."/>
            <person name="Henrissat B."/>
            <person name="Kuo A."/>
            <person name="Liang C."/>
            <person name="Lipzen A."/>
            <person name="Lutzoni F."/>
            <person name="Magnuson J."/>
            <person name="Mondo S."/>
            <person name="Nolan M."/>
            <person name="Ohm R."/>
            <person name="Pangilinan J."/>
            <person name="Park H.-J."/>
            <person name="Ramirez L."/>
            <person name="Alfaro M."/>
            <person name="Sun H."/>
            <person name="Tritt A."/>
            <person name="Yoshinaga Y."/>
            <person name="Zwiers L.-H."/>
            <person name="Turgeon B."/>
            <person name="Goodwin S."/>
            <person name="Spatafora J."/>
            <person name="Crous P."/>
            <person name="Grigoriev I."/>
        </authorList>
    </citation>
    <scope>NUCLEOTIDE SEQUENCE</scope>
    <source>
        <strain evidence="2">SCOH1-5</strain>
    </source>
</reference>
<dbReference type="EMBL" id="ML992711">
    <property type="protein sequence ID" value="KAF2206813.1"/>
    <property type="molecule type" value="Genomic_DNA"/>
</dbReference>
<gene>
    <name evidence="2" type="ORF">CERZMDRAFT_89004</name>
</gene>
<feature type="signal peptide" evidence="1">
    <location>
        <begin position="1"/>
        <end position="19"/>
    </location>
</feature>
<dbReference type="Proteomes" id="UP000799539">
    <property type="component" value="Unassembled WGS sequence"/>
</dbReference>
<name>A0A6A6F081_9PEZI</name>
<evidence type="ECO:0000313" key="3">
    <source>
        <dbReference type="Proteomes" id="UP000799539"/>
    </source>
</evidence>
<organism evidence="2 3">
    <name type="scientific">Cercospora zeae-maydis SCOH1-5</name>
    <dbReference type="NCBI Taxonomy" id="717836"/>
    <lineage>
        <taxon>Eukaryota</taxon>
        <taxon>Fungi</taxon>
        <taxon>Dikarya</taxon>
        <taxon>Ascomycota</taxon>
        <taxon>Pezizomycotina</taxon>
        <taxon>Dothideomycetes</taxon>
        <taxon>Dothideomycetidae</taxon>
        <taxon>Mycosphaerellales</taxon>
        <taxon>Mycosphaerellaceae</taxon>
        <taxon>Cercospora</taxon>
    </lineage>
</organism>
<accession>A0A6A6F081</accession>
<proteinExistence type="predicted"/>
<feature type="chain" id="PRO_5025364159" evidence="1">
    <location>
        <begin position="20"/>
        <end position="191"/>
    </location>
</feature>
<sequence length="191" mass="21112">MHRPTILLLFTSFIYTATAVIHYSCGFDPNVINWNNCAVADKDYCNGNCKLQCRGTTSAYANAAVNSLHLVLRAPSGLRAYNPTSCRQRLLKISVVPRGVQSGSRRIRWTERSREIQRYALAEIRARPCCLPIQLLTTIANLLGEGNCQTRAVVAFSALDAATSSASGPELCPLLYKHMRRSHLHTAYCPG</sequence>
<protein>
    <submittedName>
        <fullName evidence="2">Uncharacterized protein</fullName>
    </submittedName>
</protein>
<keyword evidence="1" id="KW-0732">Signal</keyword>